<name>A0A495RZ16_9FLAO</name>
<proteinExistence type="predicted"/>
<feature type="compositionally biased region" description="Basic and acidic residues" evidence="1">
    <location>
        <begin position="216"/>
        <end position="226"/>
    </location>
</feature>
<organism evidence="2 3">
    <name type="scientific">Flavobacterium limicola</name>
    <dbReference type="NCBI Taxonomy" id="180441"/>
    <lineage>
        <taxon>Bacteria</taxon>
        <taxon>Pseudomonadati</taxon>
        <taxon>Bacteroidota</taxon>
        <taxon>Flavobacteriia</taxon>
        <taxon>Flavobacteriales</taxon>
        <taxon>Flavobacteriaceae</taxon>
        <taxon>Flavobacterium</taxon>
    </lineage>
</organism>
<comment type="caution">
    <text evidence="2">The sequence shown here is derived from an EMBL/GenBank/DDBJ whole genome shotgun (WGS) entry which is preliminary data.</text>
</comment>
<dbReference type="CDD" id="cd09176">
    <property type="entry name" value="PLDc_unchar6"/>
    <property type="match status" value="1"/>
</dbReference>
<sequence>MSKFLTGSKLGEAIYDIIWDAERTLLIVSPFIKLDDYFKELFDKHKNNPKIHLILVFGKNENDIKRSMSKSDFDYFNKFLNVSIIYVPNLHAKYYGNENKGIITSINLYDYSFKNNIEFGVYSEQSILNHFKTSADNEAWNECIEIAENNEVVFIKRPIYQNKKILINLGKDYIKSDILFDSTEKFYGFRKNTSNSDKRLNDFPDELELGASGSQRPERTEKTEKQEIGYCIRSGIEIPYNPKQPMTKMSWKIWNEYGNSDFPETYCHKTGRKSNGKTSMRNPELK</sequence>
<dbReference type="OrthoDB" id="5500241at2"/>
<dbReference type="Proteomes" id="UP000280091">
    <property type="component" value="Unassembled WGS sequence"/>
</dbReference>
<dbReference type="SUPFAM" id="SSF56024">
    <property type="entry name" value="Phospholipase D/nuclease"/>
    <property type="match status" value="1"/>
</dbReference>
<dbReference type="RefSeq" id="WP_121365905.1">
    <property type="nucleotide sequence ID" value="NZ_RBXA01000003.1"/>
</dbReference>
<evidence type="ECO:0000256" key="1">
    <source>
        <dbReference type="SAM" id="MobiDB-lite"/>
    </source>
</evidence>
<gene>
    <name evidence="2" type="ORF">BC952_2595</name>
</gene>
<feature type="compositionally biased region" description="Polar residues" evidence="1">
    <location>
        <begin position="276"/>
        <end position="286"/>
    </location>
</feature>
<keyword evidence="3" id="KW-1185">Reference proteome</keyword>
<feature type="region of interest" description="Disordered" evidence="1">
    <location>
        <begin position="265"/>
        <end position="286"/>
    </location>
</feature>
<dbReference type="Gene3D" id="3.30.870.10">
    <property type="entry name" value="Endonuclease Chain A"/>
    <property type="match status" value="1"/>
</dbReference>
<evidence type="ECO:0008006" key="4">
    <source>
        <dbReference type="Google" id="ProtNLM"/>
    </source>
</evidence>
<feature type="region of interest" description="Disordered" evidence="1">
    <location>
        <begin position="200"/>
        <end position="226"/>
    </location>
</feature>
<accession>A0A495RZ16</accession>
<evidence type="ECO:0000313" key="2">
    <source>
        <dbReference type="EMBL" id="RKS92681.1"/>
    </source>
</evidence>
<dbReference type="InterPro" id="IPR059166">
    <property type="entry name" value="PLD-like_cat"/>
</dbReference>
<evidence type="ECO:0000313" key="3">
    <source>
        <dbReference type="Proteomes" id="UP000280091"/>
    </source>
</evidence>
<dbReference type="AlphaFoldDB" id="A0A495RZ16"/>
<reference evidence="2 3" key="1">
    <citation type="submission" date="2018-10" db="EMBL/GenBank/DDBJ databases">
        <title>Genomic Encyclopedia of Archaeal and Bacterial Type Strains, Phase II (KMG-II): from individual species to whole genera.</title>
        <authorList>
            <person name="Goeker M."/>
        </authorList>
    </citation>
    <scope>NUCLEOTIDE SEQUENCE [LARGE SCALE GENOMIC DNA]</scope>
    <source>
        <strain evidence="2 3">DSM 15094</strain>
    </source>
</reference>
<dbReference type="EMBL" id="RBXA01000003">
    <property type="protein sequence ID" value="RKS92681.1"/>
    <property type="molecule type" value="Genomic_DNA"/>
</dbReference>
<protein>
    <recommendedName>
        <fullName evidence="4">Phospholipase D-like protein</fullName>
    </recommendedName>
</protein>